<keyword evidence="5" id="KW-0464">Manganese</keyword>
<evidence type="ECO:0000313" key="10">
    <source>
        <dbReference type="EMBL" id="EAX95436.1"/>
    </source>
</evidence>
<dbReference type="Pfam" id="PF00149">
    <property type="entry name" value="Metallophos"/>
    <property type="match status" value="1"/>
</dbReference>
<dbReference type="InParanoid" id="A2FI08"/>
<evidence type="ECO:0000256" key="3">
    <source>
        <dbReference type="ARBA" id="ARBA00022801"/>
    </source>
</evidence>
<organism evidence="10 11">
    <name type="scientific">Trichomonas vaginalis (strain ATCC PRA-98 / G3)</name>
    <dbReference type="NCBI Taxonomy" id="412133"/>
    <lineage>
        <taxon>Eukaryota</taxon>
        <taxon>Metamonada</taxon>
        <taxon>Parabasalia</taxon>
        <taxon>Trichomonadida</taxon>
        <taxon>Trichomonadidae</taxon>
        <taxon>Trichomonas</taxon>
    </lineage>
</organism>
<dbReference type="PRINTS" id="PR00114">
    <property type="entry name" value="STPHPHTASE"/>
</dbReference>
<dbReference type="GO" id="GO:0005737">
    <property type="term" value="C:cytoplasm"/>
    <property type="evidence" value="ECO:0000318"/>
    <property type="project" value="GO_Central"/>
</dbReference>
<dbReference type="eggNOG" id="KOG0374">
    <property type="taxonomic scope" value="Eukaryota"/>
</dbReference>
<dbReference type="GO" id="GO:0005634">
    <property type="term" value="C:nucleus"/>
    <property type="evidence" value="ECO:0000318"/>
    <property type="project" value="GO_Central"/>
</dbReference>
<dbReference type="VEuPathDB" id="TrichDB:TVAG_243240"/>
<evidence type="ECO:0000256" key="4">
    <source>
        <dbReference type="ARBA" id="ARBA00022912"/>
    </source>
</evidence>
<sequence length="309" mass="34877">MENPSLHIVRQYFMPGKAEKLSDSDISFILMEAKNKLSKDPTVYHLKSPLIVVGDLHGNLKDLLHIFQTAGTPPEHKFLFLGDYIDRGPQSVELLLLLFSLKVLYPDNIFLLRGNHETINFAEPTDFTKECKAKLFSSALILISEVFDEMPIAALVDEKIWCIHGGLSQGYTKISQIQSIKRPLKTPENGYLVDLLWSDPNCQVQEWGPNQRGNTVVWGAKAAKKFMEENSISYIIRAHQAVFDGFKYAFPPDKSVVTLYSSSFSTNGTPNKAAYCSLSPGNPPKFTQLFKLANNTSFNIYWKDGHQRI</sequence>
<dbReference type="SMART" id="SM00156">
    <property type="entry name" value="PP2Ac"/>
    <property type="match status" value="1"/>
</dbReference>
<dbReference type="RefSeq" id="XP_001308366.1">
    <property type="nucleotide sequence ID" value="XM_001308365.1"/>
</dbReference>
<keyword evidence="2" id="KW-0479">Metal-binding</keyword>
<dbReference type="KEGG" id="tva:4753191"/>
<proteinExistence type="inferred from homology"/>
<comment type="catalytic activity">
    <reaction evidence="6">
        <text>O-phospho-L-seryl-[protein] + H2O = L-seryl-[protein] + phosphate</text>
        <dbReference type="Rhea" id="RHEA:20629"/>
        <dbReference type="Rhea" id="RHEA-COMP:9863"/>
        <dbReference type="Rhea" id="RHEA-COMP:11604"/>
        <dbReference type="ChEBI" id="CHEBI:15377"/>
        <dbReference type="ChEBI" id="CHEBI:29999"/>
        <dbReference type="ChEBI" id="CHEBI:43474"/>
        <dbReference type="ChEBI" id="CHEBI:83421"/>
        <dbReference type="EC" id="3.1.3.16"/>
    </reaction>
</comment>
<evidence type="ECO:0000256" key="5">
    <source>
        <dbReference type="ARBA" id="ARBA00023211"/>
    </source>
</evidence>
<dbReference type="InterPro" id="IPR050341">
    <property type="entry name" value="PP1_catalytic_subunit"/>
</dbReference>
<dbReference type="SMR" id="A2FI08"/>
<keyword evidence="4" id="KW-0904">Protein phosphatase</keyword>
<dbReference type="SUPFAM" id="SSF56300">
    <property type="entry name" value="Metallo-dependent phosphatases"/>
    <property type="match status" value="1"/>
</dbReference>
<dbReference type="EMBL" id="DS113805">
    <property type="protein sequence ID" value="EAX95436.1"/>
    <property type="molecule type" value="Genomic_DNA"/>
</dbReference>
<reference evidence="10" key="2">
    <citation type="journal article" date="2007" name="Science">
        <title>Draft genome sequence of the sexually transmitted pathogen Trichomonas vaginalis.</title>
        <authorList>
            <person name="Carlton J.M."/>
            <person name="Hirt R.P."/>
            <person name="Silva J.C."/>
            <person name="Delcher A.L."/>
            <person name="Schatz M."/>
            <person name="Zhao Q."/>
            <person name="Wortman J.R."/>
            <person name="Bidwell S.L."/>
            <person name="Alsmark U.C.M."/>
            <person name="Besteiro S."/>
            <person name="Sicheritz-Ponten T."/>
            <person name="Noel C.J."/>
            <person name="Dacks J.B."/>
            <person name="Foster P.G."/>
            <person name="Simillion C."/>
            <person name="Van de Peer Y."/>
            <person name="Miranda-Saavedra D."/>
            <person name="Barton G.J."/>
            <person name="Westrop G.D."/>
            <person name="Mueller S."/>
            <person name="Dessi D."/>
            <person name="Fiori P.L."/>
            <person name="Ren Q."/>
            <person name="Paulsen I."/>
            <person name="Zhang H."/>
            <person name="Bastida-Corcuera F.D."/>
            <person name="Simoes-Barbosa A."/>
            <person name="Brown M.T."/>
            <person name="Hayes R.D."/>
            <person name="Mukherjee M."/>
            <person name="Okumura C.Y."/>
            <person name="Schneider R."/>
            <person name="Smith A.J."/>
            <person name="Vanacova S."/>
            <person name="Villalvazo M."/>
            <person name="Haas B.J."/>
            <person name="Pertea M."/>
            <person name="Feldblyum T.V."/>
            <person name="Utterback T.R."/>
            <person name="Shu C.L."/>
            <person name="Osoegawa K."/>
            <person name="de Jong P.J."/>
            <person name="Hrdy I."/>
            <person name="Horvathova L."/>
            <person name="Zubacova Z."/>
            <person name="Dolezal P."/>
            <person name="Malik S.B."/>
            <person name="Logsdon J.M. Jr."/>
            <person name="Henze K."/>
            <person name="Gupta A."/>
            <person name="Wang C.C."/>
            <person name="Dunne R.L."/>
            <person name="Upcroft J.A."/>
            <person name="Upcroft P."/>
            <person name="White O."/>
            <person name="Salzberg S.L."/>
            <person name="Tang P."/>
            <person name="Chiu C.-H."/>
            <person name="Lee Y.-S."/>
            <person name="Embley T.M."/>
            <person name="Coombs G.H."/>
            <person name="Mottram J.C."/>
            <person name="Tachezy J."/>
            <person name="Fraser-Liggett C.M."/>
            <person name="Johnson P.J."/>
        </authorList>
    </citation>
    <scope>NUCLEOTIDE SEQUENCE [LARGE SCALE GENOMIC DNA]</scope>
    <source>
        <strain evidence="10">G3</strain>
    </source>
</reference>
<reference evidence="10" key="1">
    <citation type="submission" date="2006-10" db="EMBL/GenBank/DDBJ databases">
        <authorList>
            <person name="Amadeo P."/>
            <person name="Zhao Q."/>
            <person name="Wortman J."/>
            <person name="Fraser-Liggett C."/>
            <person name="Carlton J."/>
        </authorList>
    </citation>
    <scope>NUCLEOTIDE SEQUENCE</scope>
    <source>
        <strain evidence="10">G3</strain>
    </source>
</reference>
<dbReference type="AlphaFoldDB" id="A2FI08"/>
<evidence type="ECO:0000256" key="1">
    <source>
        <dbReference type="ARBA" id="ARBA00001936"/>
    </source>
</evidence>
<comment type="similarity">
    <text evidence="8">Belongs to the PPP phosphatase family.</text>
</comment>
<dbReference type="EC" id="3.1.3.16" evidence="8"/>
<comment type="catalytic activity">
    <reaction evidence="7 8">
        <text>O-phospho-L-threonyl-[protein] + H2O = L-threonyl-[protein] + phosphate</text>
        <dbReference type="Rhea" id="RHEA:47004"/>
        <dbReference type="Rhea" id="RHEA-COMP:11060"/>
        <dbReference type="Rhea" id="RHEA-COMP:11605"/>
        <dbReference type="ChEBI" id="CHEBI:15377"/>
        <dbReference type="ChEBI" id="CHEBI:30013"/>
        <dbReference type="ChEBI" id="CHEBI:43474"/>
        <dbReference type="ChEBI" id="CHEBI:61977"/>
        <dbReference type="EC" id="3.1.3.16"/>
    </reaction>
</comment>
<dbReference type="PROSITE" id="PS00125">
    <property type="entry name" value="SER_THR_PHOSPHATASE"/>
    <property type="match status" value="1"/>
</dbReference>
<dbReference type="InterPro" id="IPR006186">
    <property type="entry name" value="Ser/Thr-sp_prot-phosphatase"/>
</dbReference>
<evidence type="ECO:0000313" key="11">
    <source>
        <dbReference type="Proteomes" id="UP000001542"/>
    </source>
</evidence>
<evidence type="ECO:0000259" key="9">
    <source>
        <dbReference type="PROSITE" id="PS00125"/>
    </source>
</evidence>
<keyword evidence="3 8" id="KW-0378">Hydrolase</keyword>
<dbReference type="Proteomes" id="UP000001542">
    <property type="component" value="Unassembled WGS sequence"/>
</dbReference>
<protein>
    <recommendedName>
        <fullName evidence="8">Serine/threonine-protein phosphatase</fullName>
        <ecNumber evidence="8">3.1.3.16</ecNumber>
    </recommendedName>
</protein>
<dbReference type="Gene3D" id="3.60.21.10">
    <property type="match status" value="1"/>
</dbReference>
<dbReference type="PANTHER" id="PTHR11668">
    <property type="entry name" value="SERINE/THREONINE PROTEIN PHOSPHATASE"/>
    <property type="match status" value="1"/>
</dbReference>
<dbReference type="PANTHER" id="PTHR11668:SF300">
    <property type="entry name" value="SERINE_THREONINE-PROTEIN PHOSPHATASE"/>
    <property type="match status" value="1"/>
</dbReference>
<dbReference type="InterPro" id="IPR004843">
    <property type="entry name" value="Calcineurin-like_PHP"/>
</dbReference>
<dbReference type="GO" id="GO:0046872">
    <property type="term" value="F:metal ion binding"/>
    <property type="evidence" value="ECO:0007669"/>
    <property type="project" value="UniProtKB-KW"/>
</dbReference>
<dbReference type="VEuPathDB" id="TrichDB:TVAGG3_0076300"/>
<dbReference type="FunFam" id="3.60.21.10:FF:000227">
    <property type="entry name" value="Serine/threonine-protein phosphatase"/>
    <property type="match status" value="1"/>
</dbReference>
<dbReference type="GO" id="GO:0004722">
    <property type="term" value="F:protein serine/threonine phosphatase activity"/>
    <property type="evidence" value="ECO:0000318"/>
    <property type="project" value="GO_Central"/>
</dbReference>
<comment type="cofactor">
    <cofactor evidence="1">
        <name>Mn(2+)</name>
        <dbReference type="ChEBI" id="CHEBI:29035"/>
    </cofactor>
</comment>
<feature type="domain" description="Serine/threonine specific protein phosphatases" evidence="9">
    <location>
        <begin position="112"/>
        <end position="117"/>
    </location>
</feature>
<dbReference type="STRING" id="5722.A2FI08"/>
<evidence type="ECO:0000256" key="8">
    <source>
        <dbReference type="RuleBase" id="RU004273"/>
    </source>
</evidence>
<evidence type="ECO:0000256" key="7">
    <source>
        <dbReference type="ARBA" id="ARBA00048336"/>
    </source>
</evidence>
<evidence type="ECO:0000256" key="2">
    <source>
        <dbReference type="ARBA" id="ARBA00022723"/>
    </source>
</evidence>
<keyword evidence="11" id="KW-1185">Reference proteome</keyword>
<evidence type="ECO:0000256" key="6">
    <source>
        <dbReference type="ARBA" id="ARBA00047761"/>
    </source>
</evidence>
<gene>
    <name evidence="10" type="ORF">TVAG_243240</name>
</gene>
<accession>A2FI08</accession>
<dbReference type="InterPro" id="IPR029052">
    <property type="entry name" value="Metallo-depent_PP-like"/>
</dbReference>
<name>A2FI08_TRIV3</name>